<accession>A0A6A6QYF5</accession>
<dbReference type="Proteomes" id="UP000799750">
    <property type="component" value="Unassembled WGS sequence"/>
</dbReference>
<gene>
    <name evidence="2" type="ORF">BU16DRAFT_616116</name>
</gene>
<name>A0A6A6QYF5_9PEZI</name>
<dbReference type="CDD" id="cd22265">
    <property type="entry name" value="UDM1_RNF168"/>
    <property type="match status" value="1"/>
</dbReference>
<keyword evidence="3" id="KW-1185">Reference proteome</keyword>
<reference evidence="2" key="1">
    <citation type="journal article" date="2020" name="Stud. Mycol.">
        <title>101 Dothideomycetes genomes: a test case for predicting lifestyles and emergence of pathogens.</title>
        <authorList>
            <person name="Haridas S."/>
            <person name="Albert R."/>
            <person name="Binder M."/>
            <person name="Bloem J."/>
            <person name="Labutti K."/>
            <person name="Salamov A."/>
            <person name="Andreopoulos B."/>
            <person name="Baker S."/>
            <person name="Barry K."/>
            <person name="Bills G."/>
            <person name="Bluhm B."/>
            <person name="Cannon C."/>
            <person name="Castanera R."/>
            <person name="Culley D."/>
            <person name="Daum C."/>
            <person name="Ezra D."/>
            <person name="Gonzalez J."/>
            <person name="Henrissat B."/>
            <person name="Kuo A."/>
            <person name="Liang C."/>
            <person name="Lipzen A."/>
            <person name="Lutzoni F."/>
            <person name="Magnuson J."/>
            <person name="Mondo S."/>
            <person name="Nolan M."/>
            <person name="Ohm R."/>
            <person name="Pangilinan J."/>
            <person name="Park H.-J."/>
            <person name="Ramirez L."/>
            <person name="Alfaro M."/>
            <person name="Sun H."/>
            <person name="Tritt A."/>
            <person name="Yoshinaga Y."/>
            <person name="Zwiers L.-H."/>
            <person name="Turgeon B."/>
            <person name="Goodwin S."/>
            <person name="Spatafora J."/>
            <person name="Crous P."/>
            <person name="Grigoriev I."/>
        </authorList>
    </citation>
    <scope>NUCLEOTIDE SEQUENCE</scope>
    <source>
        <strain evidence="2">CBS 269.34</strain>
    </source>
</reference>
<feature type="compositionally biased region" description="Basic and acidic residues" evidence="1">
    <location>
        <begin position="343"/>
        <end position="395"/>
    </location>
</feature>
<feature type="compositionally biased region" description="Acidic residues" evidence="1">
    <location>
        <begin position="396"/>
        <end position="408"/>
    </location>
</feature>
<proteinExistence type="predicted"/>
<dbReference type="EMBL" id="MU004186">
    <property type="protein sequence ID" value="KAF2497485.1"/>
    <property type="molecule type" value="Genomic_DNA"/>
</dbReference>
<feature type="compositionally biased region" description="Basic and acidic residues" evidence="1">
    <location>
        <begin position="270"/>
        <end position="292"/>
    </location>
</feature>
<evidence type="ECO:0000313" key="3">
    <source>
        <dbReference type="Proteomes" id="UP000799750"/>
    </source>
</evidence>
<feature type="compositionally biased region" description="Basic and acidic residues" evidence="1">
    <location>
        <begin position="409"/>
        <end position="420"/>
    </location>
</feature>
<organism evidence="2 3">
    <name type="scientific">Lophium mytilinum</name>
    <dbReference type="NCBI Taxonomy" id="390894"/>
    <lineage>
        <taxon>Eukaryota</taxon>
        <taxon>Fungi</taxon>
        <taxon>Dikarya</taxon>
        <taxon>Ascomycota</taxon>
        <taxon>Pezizomycotina</taxon>
        <taxon>Dothideomycetes</taxon>
        <taxon>Pleosporomycetidae</taxon>
        <taxon>Mytilinidiales</taxon>
        <taxon>Mytilinidiaceae</taxon>
        <taxon>Lophium</taxon>
    </lineage>
</organism>
<dbReference type="AlphaFoldDB" id="A0A6A6QYF5"/>
<feature type="region of interest" description="Disordered" evidence="1">
    <location>
        <begin position="250"/>
        <end position="426"/>
    </location>
</feature>
<evidence type="ECO:0000256" key="1">
    <source>
        <dbReference type="SAM" id="MobiDB-lite"/>
    </source>
</evidence>
<protein>
    <submittedName>
        <fullName evidence="2">Uncharacterized protein</fullName>
    </submittedName>
</protein>
<feature type="compositionally biased region" description="Low complexity" evidence="1">
    <location>
        <begin position="72"/>
        <end position="91"/>
    </location>
</feature>
<dbReference type="OrthoDB" id="10415930at2759"/>
<sequence>MAFSGAFDLTGLYSTAGEAPSAAPASEILELQARLDIKSVVAFLQVGKFWGKYEEVMPTEAGSTPSRLSIPAATSSASTGSGLVASSSTATSPPITLALDPAKENRTCKGSFSKLHRLQCLHYVWTPSATDCAPNCLGGQHPTPLPATVQGPHFGCQLCLRAAQANNPALRTPGNHWVDLLLEENFERDSTPLTGLRACQVVFMAKDGTLIPAVEPIDSALIRALMTHRFKLKQRADLDFTPAVRGPSGVDASGFDYDKVPKGPGGGKSARPDKRKMAYDYEARNVERDGGARRGLPSGRGQPLSRGQRSARGRGGHRESSTTADSGLDYGDEGVGGSVAGMRSEEETKARREKRERQKLEKERRKAEKETKTKQEAEEEAKRKLAKDSANKSEEKAEEGEPMEDDEETAKKIRDAEQGLDKMALG</sequence>
<feature type="region of interest" description="Disordered" evidence="1">
    <location>
        <begin position="59"/>
        <end position="91"/>
    </location>
</feature>
<evidence type="ECO:0000313" key="2">
    <source>
        <dbReference type="EMBL" id="KAF2497485.1"/>
    </source>
</evidence>